<keyword evidence="2" id="KW-1185">Reference proteome</keyword>
<dbReference type="AlphaFoldDB" id="A0A4C1Z1Q9"/>
<comment type="caution">
    <text evidence="1">The sequence shown here is derived from an EMBL/GenBank/DDBJ whole genome shotgun (WGS) entry which is preliminary data.</text>
</comment>
<dbReference type="EMBL" id="BGZK01001481">
    <property type="protein sequence ID" value="GBP80779.1"/>
    <property type="molecule type" value="Genomic_DNA"/>
</dbReference>
<sequence length="158" mass="17562">MESVLAVNAMYSTIPHALTGSASERTCAGDAAFTEVATVADLRGLSNEGLLFREELIAIRNEIKEFRIEFSDLRAAMCTVNERIVTIEKRMDVMEKQERDLDLQVSNVPGMPGKSPTHLAILIGVKLGLKLGEKDVVNVERVDVGMRRRVRRADHDLL</sequence>
<dbReference type="OrthoDB" id="7490514at2759"/>
<evidence type="ECO:0000313" key="1">
    <source>
        <dbReference type="EMBL" id="GBP80779.1"/>
    </source>
</evidence>
<organism evidence="1 2">
    <name type="scientific">Eumeta variegata</name>
    <name type="common">Bagworm moth</name>
    <name type="synonym">Eumeta japonica</name>
    <dbReference type="NCBI Taxonomy" id="151549"/>
    <lineage>
        <taxon>Eukaryota</taxon>
        <taxon>Metazoa</taxon>
        <taxon>Ecdysozoa</taxon>
        <taxon>Arthropoda</taxon>
        <taxon>Hexapoda</taxon>
        <taxon>Insecta</taxon>
        <taxon>Pterygota</taxon>
        <taxon>Neoptera</taxon>
        <taxon>Endopterygota</taxon>
        <taxon>Lepidoptera</taxon>
        <taxon>Glossata</taxon>
        <taxon>Ditrysia</taxon>
        <taxon>Tineoidea</taxon>
        <taxon>Psychidae</taxon>
        <taxon>Oiketicinae</taxon>
        <taxon>Eumeta</taxon>
    </lineage>
</organism>
<gene>
    <name evidence="1" type="ORF">EVAR_54224_1</name>
</gene>
<proteinExistence type="predicted"/>
<evidence type="ECO:0000313" key="2">
    <source>
        <dbReference type="Proteomes" id="UP000299102"/>
    </source>
</evidence>
<reference evidence="1 2" key="1">
    <citation type="journal article" date="2019" name="Commun. Biol.">
        <title>The bagworm genome reveals a unique fibroin gene that provides high tensile strength.</title>
        <authorList>
            <person name="Kono N."/>
            <person name="Nakamura H."/>
            <person name="Ohtoshi R."/>
            <person name="Tomita M."/>
            <person name="Numata K."/>
            <person name="Arakawa K."/>
        </authorList>
    </citation>
    <scope>NUCLEOTIDE SEQUENCE [LARGE SCALE GENOMIC DNA]</scope>
</reference>
<name>A0A4C1Z1Q9_EUMVA</name>
<protein>
    <submittedName>
        <fullName evidence="1">Uncharacterized protein</fullName>
    </submittedName>
</protein>
<accession>A0A4C1Z1Q9</accession>
<dbReference type="Proteomes" id="UP000299102">
    <property type="component" value="Unassembled WGS sequence"/>
</dbReference>